<dbReference type="Pfam" id="PF01041">
    <property type="entry name" value="DegT_DnrJ_EryC1"/>
    <property type="match status" value="1"/>
</dbReference>
<dbReference type="PIRSF" id="PIRSF000390">
    <property type="entry name" value="PLP_StrS"/>
    <property type="match status" value="1"/>
</dbReference>
<reference evidence="3 4" key="1">
    <citation type="submission" date="2011-02" db="EMBL/GenBank/DDBJ databases">
        <authorList>
            <person name="Weinstock G."/>
            <person name="Sodergren E."/>
            <person name="Clifton S."/>
            <person name="Fulton L."/>
            <person name="Fulton B."/>
            <person name="Courtney L."/>
            <person name="Fronick C."/>
            <person name="Harrison M."/>
            <person name="Strong C."/>
            <person name="Farmer C."/>
            <person name="Delahaunty K."/>
            <person name="Markovic C."/>
            <person name="Hall O."/>
            <person name="Minx P."/>
            <person name="Tomlinson C."/>
            <person name="Mitreva M."/>
            <person name="Hou S."/>
            <person name="Chen J."/>
            <person name="Wollam A."/>
            <person name="Pepin K.H."/>
            <person name="Johnson M."/>
            <person name="Bhonagiri V."/>
            <person name="Zhang X."/>
            <person name="Suruliraj S."/>
            <person name="Warren W."/>
            <person name="Chinwalla A."/>
            <person name="Mardis E.R."/>
            <person name="Wilson R.K."/>
        </authorList>
    </citation>
    <scope>NUCLEOTIDE SEQUENCE [LARGE SCALE GENOMIC DNA]</scope>
    <source>
        <strain evidence="3 4">YIT 12057</strain>
    </source>
</reference>
<dbReference type="GO" id="GO:0030170">
    <property type="term" value="F:pyridoxal phosphate binding"/>
    <property type="evidence" value="ECO:0007669"/>
    <property type="project" value="TreeGrafter"/>
</dbReference>
<dbReference type="SUPFAM" id="SSF53383">
    <property type="entry name" value="PLP-dependent transferases"/>
    <property type="match status" value="1"/>
</dbReference>
<dbReference type="eggNOG" id="COG0399">
    <property type="taxonomic scope" value="Bacteria"/>
</dbReference>
<dbReference type="PANTHER" id="PTHR30244">
    <property type="entry name" value="TRANSAMINASE"/>
    <property type="match status" value="1"/>
</dbReference>
<dbReference type="RefSeq" id="WP_009123726.1">
    <property type="nucleotide sequence ID" value="NZ_GL882610.1"/>
</dbReference>
<dbReference type="EMBL" id="AFBN01000009">
    <property type="protein sequence ID" value="EGF59394.1"/>
    <property type="molecule type" value="Genomic_DNA"/>
</dbReference>
<dbReference type="GO" id="GO:0000271">
    <property type="term" value="P:polysaccharide biosynthetic process"/>
    <property type="evidence" value="ECO:0007669"/>
    <property type="project" value="TreeGrafter"/>
</dbReference>
<keyword evidence="3" id="KW-0808">Transferase</keyword>
<evidence type="ECO:0000313" key="3">
    <source>
        <dbReference type="EMBL" id="EGF59394.1"/>
    </source>
</evidence>
<comment type="caution">
    <text evidence="3">The sequence shown here is derived from an EMBL/GenBank/DDBJ whole genome shotgun (WGS) entry which is preliminary data.</text>
</comment>
<protein>
    <submittedName>
        <fullName evidence="3">DegT/DnrJ/EryC1/StrS aminotransferase family protein</fullName>
    </submittedName>
</protein>
<dbReference type="InterPro" id="IPR000653">
    <property type="entry name" value="DegT/StrS_aminotransferase"/>
</dbReference>
<dbReference type="InterPro" id="IPR015422">
    <property type="entry name" value="PyrdxlP-dep_Trfase_small"/>
</dbReference>
<evidence type="ECO:0000256" key="2">
    <source>
        <dbReference type="RuleBase" id="RU004508"/>
    </source>
</evidence>
<name>F3PP26_9BACE</name>
<dbReference type="HOGENOM" id="CLU_033332_0_0_10"/>
<keyword evidence="3" id="KW-0032">Aminotransferase</keyword>
<dbReference type="PANTHER" id="PTHR30244:SF34">
    <property type="entry name" value="DTDP-4-AMINO-4,6-DIDEOXYGALACTOSE TRANSAMINASE"/>
    <property type="match status" value="1"/>
</dbReference>
<dbReference type="AlphaFoldDB" id="F3PP26"/>
<dbReference type="InterPro" id="IPR015421">
    <property type="entry name" value="PyrdxlP-dep_Trfase_major"/>
</dbReference>
<accession>F3PP26</accession>
<dbReference type="GeneID" id="86048265"/>
<evidence type="ECO:0000313" key="4">
    <source>
        <dbReference type="Proteomes" id="UP000003416"/>
    </source>
</evidence>
<proteinExistence type="inferred from homology"/>
<keyword evidence="2" id="KW-0663">Pyridoxal phosphate</keyword>
<dbReference type="STRING" id="763034.HMPREF9446_00466"/>
<dbReference type="Proteomes" id="UP000003416">
    <property type="component" value="Unassembled WGS sequence"/>
</dbReference>
<organism evidence="3 4">
    <name type="scientific">Bacteroides fluxus YIT 12057</name>
    <dbReference type="NCBI Taxonomy" id="763034"/>
    <lineage>
        <taxon>Bacteria</taxon>
        <taxon>Pseudomonadati</taxon>
        <taxon>Bacteroidota</taxon>
        <taxon>Bacteroidia</taxon>
        <taxon>Bacteroidales</taxon>
        <taxon>Bacteroidaceae</taxon>
        <taxon>Bacteroides</taxon>
    </lineage>
</organism>
<dbReference type="InterPro" id="IPR015424">
    <property type="entry name" value="PyrdxlP-dep_Trfase"/>
</dbReference>
<gene>
    <name evidence="3" type="ORF">HMPREF9446_00466</name>
</gene>
<sequence length="356" mass="40257">MIPLYKPYMPQELPELDAILHSGALSYGKWGHLFEEKLSLFLGVNYLLTTNSYASAIQIALAALDLQQGDEVITSPMSCLASNMPLLTFGLKVVWADIDPTTGTLSPDSVREKISSRTRLIFHNHFCGYVGYVDEINAIGREYGIPVIDDCVEAFGSKYKGNYTGNLGTDISIYSFQTVRLPNTIDGGAVVFKDKELYNKALLMRDFGIRRQIFRDDIGEISSACDIYMKGYGATMSEINSYIGCCAMENIVNLLICQTRNGHYWEQRLFDVQCQLMGREDVEPNYWVYGLLSNNKRIDLSHFREMGYYASGVHLPNNCYSVFGKQLSLSGVENFYSRFIALPCGWWLDDEDFIKD</sequence>
<dbReference type="GO" id="GO:0008483">
    <property type="term" value="F:transaminase activity"/>
    <property type="evidence" value="ECO:0007669"/>
    <property type="project" value="UniProtKB-KW"/>
</dbReference>
<evidence type="ECO:0000256" key="1">
    <source>
        <dbReference type="ARBA" id="ARBA00037999"/>
    </source>
</evidence>
<dbReference type="Gene3D" id="3.40.640.10">
    <property type="entry name" value="Type I PLP-dependent aspartate aminotransferase-like (Major domain)"/>
    <property type="match status" value="1"/>
</dbReference>
<comment type="similarity">
    <text evidence="1 2">Belongs to the DegT/DnrJ/EryC1 family.</text>
</comment>
<keyword evidence="4" id="KW-1185">Reference proteome</keyword>
<dbReference type="Gene3D" id="3.90.1150.10">
    <property type="entry name" value="Aspartate Aminotransferase, domain 1"/>
    <property type="match status" value="1"/>
</dbReference>